<evidence type="ECO:0000313" key="4">
    <source>
        <dbReference type="Proteomes" id="UP001597114"/>
    </source>
</evidence>
<dbReference type="InterPro" id="IPR042099">
    <property type="entry name" value="ANL_N_sf"/>
</dbReference>
<dbReference type="Gene3D" id="3.30.300.30">
    <property type="match status" value="1"/>
</dbReference>
<dbReference type="PANTHER" id="PTHR43767">
    <property type="entry name" value="LONG-CHAIN-FATTY-ACID--COA LIGASE"/>
    <property type="match status" value="1"/>
</dbReference>
<reference evidence="4" key="1">
    <citation type="journal article" date="2019" name="Int. J. Syst. Evol. Microbiol.">
        <title>The Global Catalogue of Microorganisms (GCM) 10K type strain sequencing project: providing services to taxonomists for standard genome sequencing and annotation.</title>
        <authorList>
            <consortium name="The Broad Institute Genomics Platform"/>
            <consortium name="The Broad Institute Genome Sequencing Center for Infectious Disease"/>
            <person name="Wu L."/>
            <person name="Ma J."/>
        </authorList>
    </citation>
    <scope>NUCLEOTIDE SEQUENCE [LARGE SCALE GENOMIC DNA]</scope>
    <source>
        <strain evidence="4">CCM 7043</strain>
    </source>
</reference>
<protein>
    <submittedName>
        <fullName evidence="3">AMP-binding protein</fullName>
    </submittedName>
</protein>
<dbReference type="SUPFAM" id="SSF56801">
    <property type="entry name" value="Acetyl-CoA synthetase-like"/>
    <property type="match status" value="1"/>
</dbReference>
<proteinExistence type="predicted"/>
<dbReference type="InterPro" id="IPR020845">
    <property type="entry name" value="AMP-binding_CS"/>
</dbReference>
<evidence type="ECO:0000313" key="3">
    <source>
        <dbReference type="EMBL" id="MFD1520805.1"/>
    </source>
</evidence>
<dbReference type="RefSeq" id="WP_344724387.1">
    <property type="nucleotide sequence ID" value="NZ_BAAAUS010000024.1"/>
</dbReference>
<dbReference type="Pfam" id="PF13193">
    <property type="entry name" value="AMP-binding_C"/>
    <property type="match status" value="1"/>
</dbReference>
<dbReference type="InterPro" id="IPR000873">
    <property type="entry name" value="AMP-dep_synth/lig_dom"/>
</dbReference>
<feature type="domain" description="AMP-dependent synthetase/ligase" evidence="1">
    <location>
        <begin position="21"/>
        <end position="388"/>
    </location>
</feature>
<keyword evidence="4" id="KW-1185">Reference proteome</keyword>
<evidence type="ECO:0000259" key="1">
    <source>
        <dbReference type="Pfam" id="PF00501"/>
    </source>
</evidence>
<dbReference type="Pfam" id="PF00501">
    <property type="entry name" value="AMP-binding"/>
    <property type="match status" value="1"/>
</dbReference>
<dbReference type="InterPro" id="IPR045851">
    <property type="entry name" value="AMP-bd_C_sf"/>
</dbReference>
<dbReference type="PROSITE" id="PS00455">
    <property type="entry name" value="AMP_BINDING"/>
    <property type="match status" value="1"/>
</dbReference>
<comment type="caution">
    <text evidence="3">The sequence shown here is derived from an EMBL/GenBank/DDBJ whole genome shotgun (WGS) entry which is preliminary data.</text>
</comment>
<dbReference type="PANTHER" id="PTHR43767:SF10">
    <property type="entry name" value="SURFACTIN SYNTHASE SUBUNIT 1"/>
    <property type="match status" value="1"/>
</dbReference>
<dbReference type="Proteomes" id="UP001597114">
    <property type="component" value="Unassembled WGS sequence"/>
</dbReference>
<dbReference type="InterPro" id="IPR025110">
    <property type="entry name" value="AMP-bd_C"/>
</dbReference>
<accession>A0ABW4F3G8</accession>
<sequence length="556" mass="58162">MTAAGRFVSSTALADNIASHFEHIADLVPGRVAVAAGERQLTWGQVDELADRLAGHLYARGIRAGDRFGINARNSPEYLVALHALLKLMAVPININYRYRAEEVRHLLASSGARGAVSDADLAGVVAEAAEPVAGCDVLVEIAADGIGFGADVAAAPRHPRRPRGDTEWLLFTGGTTGYPKAVVGSQAERLRSVRSGGFSALGLNPADGVEALHQALDIEPFGKGGTVALIAPPLMHGTGLYGALGALAVGAPVVLLPGRSVTGEDIVAAIARHRVTELHIVGDAFALRLLDALDAARDAGRPADISSLRKMRSVGAVWSPGVKRRLLAYADMTLLDTIAASEGGVYAHSSVTRKNVDEQDASFVLAAGARLLDEDDNDVQPGSGQVGMLAAPVVPEAGYAGAPEQTAAAFRDLDGVRYSIPGDMAVLEADGRLRLLGRGSSVINTGGEKVYADEVELVLHAHPAVRDVVVLGVPDPRWGSAVAAVVSLERGTHADADELAAFVAERLASYKKPRQVAVVPEVQRLNTGKADLGWARAQFDRQQSGERDATAPTAR</sequence>
<gene>
    <name evidence="3" type="ORF">ACFSJD_25135</name>
</gene>
<evidence type="ECO:0000259" key="2">
    <source>
        <dbReference type="Pfam" id="PF13193"/>
    </source>
</evidence>
<organism evidence="3 4">
    <name type="scientific">Pseudonocardia yunnanensis</name>
    <dbReference type="NCBI Taxonomy" id="58107"/>
    <lineage>
        <taxon>Bacteria</taxon>
        <taxon>Bacillati</taxon>
        <taxon>Actinomycetota</taxon>
        <taxon>Actinomycetes</taxon>
        <taxon>Pseudonocardiales</taxon>
        <taxon>Pseudonocardiaceae</taxon>
        <taxon>Pseudonocardia</taxon>
    </lineage>
</organism>
<dbReference type="EMBL" id="JBHUCO010000030">
    <property type="protein sequence ID" value="MFD1520805.1"/>
    <property type="molecule type" value="Genomic_DNA"/>
</dbReference>
<dbReference type="Gene3D" id="3.40.50.12780">
    <property type="entry name" value="N-terminal domain of ligase-like"/>
    <property type="match status" value="1"/>
</dbReference>
<name>A0ABW4F3G8_9PSEU</name>
<dbReference type="InterPro" id="IPR050237">
    <property type="entry name" value="ATP-dep_AMP-bd_enzyme"/>
</dbReference>
<feature type="domain" description="AMP-binding enzyme C-terminal" evidence="2">
    <location>
        <begin position="455"/>
        <end position="530"/>
    </location>
</feature>